<keyword evidence="3" id="KW-1185">Reference proteome</keyword>
<evidence type="ECO:0000313" key="3">
    <source>
        <dbReference type="Proteomes" id="UP000243679"/>
    </source>
</evidence>
<protein>
    <submittedName>
        <fullName evidence="2">Hypothetical conserved protein</fullName>
    </submittedName>
</protein>
<gene>
    <name evidence="2" type="ORF">TAO_1027</name>
</gene>
<feature type="transmembrane region" description="Helical" evidence="1">
    <location>
        <begin position="118"/>
        <end position="138"/>
    </location>
</feature>
<dbReference type="Proteomes" id="UP000243679">
    <property type="component" value="Chromosome"/>
</dbReference>
<feature type="transmembrane region" description="Helical" evidence="1">
    <location>
        <begin position="58"/>
        <end position="77"/>
    </location>
</feature>
<organism evidence="2 3">
    <name type="scientific">Candidatus Nitrosoglobus terrae</name>
    <dbReference type="NCBI Taxonomy" id="1630141"/>
    <lineage>
        <taxon>Bacteria</taxon>
        <taxon>Pseudomonadati</taxon>
        <taxon>Pseudomonadota</taxon>
        <taxon>Gammaproteobacteria</taxon>
        <taxon>Chromatiales</taxon>
        <taxon>Chromatiaceae</taxon>
        <taxon>Candidatus Nitrosoglobus</taxon>
    </lineage>
</organism>
<dbReference type="RefSeq" id="WP_096526946.1">
    <property type="nucleotide sequence ID" value="NZ_AP014836.1"/>
</dbReference>
<reference evidence="2 3" key="1">
    <citation type="journal article" date="2017" name="ISME J.">
        <title>An acid-tolerant ammonia-oxidizing ?-proteobacterium from soil.</title>
        <authorList>
            <person name="Hayatsu M."/>
            <person name="Tago K."/>
            <person name="Uchiyama I."/>
            <person name="Toyoda A."/>
            <person name="Wang Y."/>
            <person name="Shimomura Y."/>
            <person name="Okubo T."/>
            <person name="Kurisu F."/>
            <person name="Hirono Y."/>
            <person name="Nonaka K."/>
            <person name="Akiyama H."/>
            <person name="Itoh T."/>
            <person name="Takami H."/>
        </authorList>
    </citation>
    <scope>NUCLEOTIDE SEQUENCE [LARGE SCALE GENOMIC DNA]</scope>
    <source>
        <strain evidence="2 3">TAO100</strain>
    </source>
</reference>
<keyword evidence="1" id="KW-1133">Transmembrane helix</keyword>
<keyword evidence="1" id="KW-0472">Membrane</keyword>
<dbReference type="EMBL" id="AP014836">
    <property type="protein sequence ID" value="BAW80397.1"/>
    <property type="molecule type" value="Genomic_DNA"/>
</dbReference>
<dbReference type="OrthoDB" id="9851750at2"/>
<sequence>MFSNTFNFIKELYTICLREAGPQKLPSSIVLLIVSLIFYIIGRFLVDKSGYSTTASVFLAMFDATLLILMASVPLILKKSTQQIPQTLIALASAGFVVSIIEEIFLFLLRSIQFPENAGASTVVAFLLFPMLLWRVLINITVLRHALSSSTMYASILADSQALIVIFWGKAIASSF</sequence>
<dbReference type="AlphaFoldDB" id="A0A1Q2SMR1"/>
<name>A0A1Q2SMR1_9GAMM</name>
<accession>A0A1Q2SMR1</accession>
<evidence type="ECO:0000256" key="1">
    <source>
        <dbReference type="SAM" id="Phobius"/>
    </source>
</evidence>
<proteinExistence type="predicted"/>
<dbReference type="KEGG" id="ntt:TAO_1027"/>
<evidence type="ECO:0000313" key="2">
    <source>
        <dbReference type="EMBL" id="BAW80397.1"/>
    </source>
</evidence>
<keyword evidence="1" id="KW-0812">Transmembrane</keyword>
<feature type="transmembrane region" description="Helical" evidence="1">
    <location>
        <begin position="28"/>
        <end position="46"/>
    </location>
</feature>
<feature type="transmembrane region" description="Helical" evidence="1">
    <location>
        <begin position="89"/>
        <end position="112"/>
    </location>
</feature>